<evidence type="ECO:0000256" key="1">
    <source>
        <dbReference type="SAM" id="MobiDB-lite"/>
    </source>
</evidence>
<sequence>MTDERRTIRLFDKEERNCYHCPRGHVAWFPIKDEFHCTRCTLNGEDVTRFDELTDSDTGETIARDDVELLTAFGPYREVSSMSLGGDGVYGTHSTPSEQDE</sequence>
<proteinExistence type="predicted"/>
<accession>A0ABD5UI48</accession>
<gene>
    <name evidence="2" type="ORF">ACFQEY_02435</name>
</gene>
<dbReference type="RefSeq" id="WP_379764446.1">
    <property type="nucleotide sequence ID" value="NZ_JBHSXI010000001.1"/>
</dbReference>
<dbReference type="Proteomes" id="UP001596333">
    <property type="component" value="Unassembled WGS sequence"/>
</dbReference>
<feature type="region of interest" description="Disordered" evidence="1">
    <location>
        <begin position="81"/>
        <end position="101"/>
    </location>
</feature>
<evidence type="ECO:0000313" key="2">
    <source>
        <dbReference type="EMBL" id="MFC6887916.1"/>
    </source>
</evidence>
<name>A0ABD5UI48_9EURY</name>
<evidence type="ECO:0000313" key="3">
    <source>
        <dbReference type="Proteomes" id="UP001596333"/>
    </source>
</evidence>
<dbReference type="EMBL" id="JBHSXI010000001">
    <property type="protein sequence ID" value="MFC6887916.1"/>
    <property type="molecule type" value="Genomic_DNA"/>
</dbReference>
<feature type="compositionally biased region" description="Polar residues" evidence="1">
    <location>
        <begin position="92"/>
        <end position="101"/>
    </location>
</feature>
<dbReference type="AlphaFoldDB" id="A0ABD5UI48"/>
<protein>
    <submittedName>
        <fullName evidence="2">Uncharacterized protein</fullName>
    </submittedName>
</protein>
<keyword evidence="3" id="KW-1185">Reference proteome</keyword>
<comment type="caution">
    <text evidence="2">The sequence shown here is derived from an EMBL/GenBank/DDBJ whole genome shotgun (WGS) entry which is preliminary data.</text>
</comment>
<organism evidence="2 3">
    <name type="scientific">Halorubrum trueperi</name>
    <dbReference type="NCBI Taxonomy" id="2004704"/>
    <lineage>
        <taxon>Archaea</taxon>
        <taxon>Methanobacteriati</taxon>
        <taxon>Methanobacteriota</taxon>
        <taxon>Stenosarchaea group</taxon>
        <taxon>Halobacteria</taxon>
        <taxon>Halobacteriales</taxon>
        <taxon>Haloferacaceae</taxon>
        <taxon>Halorubrum</taxon>
    </lineage>
</organism>
<reference evidence="2 3" key="1">
    <citation type="journal article" date="2019" name="Int. J. Syst. Evol. Microbiol.">
        <title>The Global Catalogue of Microorganisms (GCM) 10K type strain sequencing project: providing services to taxonomists for standard genome sequencing and annotation.</title>
        <authorList>
            <consortium name="The Broad Institute Genomics Platform"/>
            <consortium name="The Broad Institute Genome Sequencing Center for Infectious Disease"/>
            <person name="Wu L."/>
            <person name="Ma J."/>
        </authorList>
    </citation>
    <scope>NUCLEOTIDE SEQUENCE [LARGE SCALE GENOMIC DNA]</scope>
    <source>
        <strain evidence="2 3">Y73</strain>
    </source>
</reference>